<evidence type="ECO:0000256" key="4">
    <source>
        <dbReference type="ARBA" id="ARBA00022679"/>
    </source>
</evidence>
<comment type="similarity">
    <text evidence="2 6">Belongs to the class-I pyridoxal-phosphate-dependent aminotransferase family.</text>
</comment>
<dbReference type="GO" id="GO:0008483">
    <property type="term" value="F:transaminase activity"/>
    <property type="evidence" value="ECO:0007669"/>
    <property type="project" value="UniProtKB-KW"/>
</dbReference>
<dbReference type="EC" id="2.6.1.-" evidence="6"/>
<gene>
    <name evidence="8" type="ORF">F3N42_01600</name>
</gene>
<evidence type="ECO:0000256" key="2">
    <source>
        <dbReference type="ARBA" id="ARBA00007441"/>
    </source>
</evidence>
<dbReference type="CDD" id="cd00609">
    <property type="entry name" value="AAT_like"/>
    <property type="match status" value="1"/>
</dbReference>
<accession>A0A5N0TF44</accession>
<evidence type="ECO:0000256" key="3">
    <source>
        <dbReference type="ARBA" id="ARBA00022576"/>
    </source>
</evidence>
<dbReference type="Gene3D" id="3.40.640.10">
    <property type="entry name" value="Type I PLP-dependent aspartate aminotransferase-like (Major domain)"/>
    <property type="match status" value="1"/>
</dbReference>
<keyword evidence="5" id="KW-0663">Pyridoxal phosphate</keyword>
<dbReference type="PANTHER" id="PTHR46383">
    <property type="entry name" value="ASPARTATE AMINOTRANSFERASE"/>
    <property type="match status" value="1"/>
</dbReference>
<evidence type="ECO:0000313" key="9">
    <source>
        <dbReference type="Proteomes" id="UP000325372"/>
    </source>
</evidence>
<dbReference type="FunFam" id="3.40.640.10:FF:000033">
    <property type="entry name" value="Aspartate aminotransferase"/>
    <property type="match status" value="1"/>
</dbReference>
<organism evidence="8 9">
    <name type="scientific">Marinihelvus fidelis</name>
    <dbReference type="NCBI Taxonomy" id="2613842"/>
    <lineage>
        <taxon>Bacteria</taxon>
        <taxon>Pseudomonadati</taxon>
        <taxon>Pseudomonadota</taxon>
        <taxon>Gammaproteobacteria</taxon>
        <taxon>Chromatiales</taxon>
        <taxon>Wenzhouxiangellaceae</taxon>
        <taxon>Marinihelvus</taxon>
    </lineage>
</organism>
<dbReference type="SUPFAM" id="SSF53383">
    <property type="entry name" value="PLP-dependent transferases"/>
    <property type="match status" value="1"/>
</dbReference>
<evidence type="ECO:0000313" key="8">
    <source>
        <dbReference type="EMBL" id="KAA9133084.1"/>
    </source>
</evidence>
<sequence>MSLRVSNRVAQIKPSATIAVAQRARELRAEGRDIISLGFGEPDFDTPAHIKAAGIAAIERGDTKYPPVDGTPELKQAIIDKFKRDNGLDFGVNEITVGNGAKQVLFNLMSAVLDDGDEVLIPAPYWVSYPDMVKIAGGQPVIISTDEETDFKITPRMLRASLNSKSRLLLLNGPSNPTGKVYSEEEYEALGQVIREHSRLVVACDDIYEHIYWADSPFRTLLNACPDLADRTVVINGVSKAYAMTGWRIGYAGGPETLMKGIKKVQSQSTSGACSISQAAAAAALNGPQDCVEEMRQAFKERYEYLVPALNAIDGVECPGCDGAFYAFPSFQGVIDRMDNIANDVELSEWFLENAGVAMVPGTAFGAPGHIRLSFATSMEQLHECVRRITEALAAA</sequence>
<dbReference type="InterPro" id="IPR050596">
    <property type="entry name" value="AspAT/PAT-like"/>
</dbReference>
<keyword evidence="3 6" id="KW-0032">Aminotransferase</keyword>
<evidence type="ECO:0000259" key="7">
    <source>
        <dbReference type="Pfam" id="PF00155"/>
    </source>
</evidence>
<reference evidence="8 9" key="1">
    <citation type="submission" date="2019-09" db="EMBL/GenBank/DDBJ databases">
        <title>Wenzhouxiangella sp. Genome sequencing and assembly.</title>
        <authorList>
            <person name="Zhang R."/>
        </authorList>
    </citation>
    <scope>NUCLEOTIDE SEQUENCE [LARGE SCALE GENOMIC DNA]</scope>
    <source>
        <strain evidence="8 9">W260</strain>
    </source>
</reference>
<dbReference type="EMBL" id="VYXP01000002">
    <property type="protein sequence ID" value="KAA9133084.1"/>
    <property type="molecule type" value="Genomic_DNA"/>
</dbReference>
<evidence type="ECO:0000256" key="5">
    <source>
        <dbReference type="ARBA" id="ARBA00022898"/>
    </source>
</evidence>
<dbReference type="Gene3D" id="3.90.1150.10">
    <property type="entry name" value="Aspartate Aminotransferase, domain 1"/>
    <property type="match status" value="1"/>
</dbReference>
<evidence type="ECO:0000256" key="1">
    <source>
        <dbReference type="ARBA" id="ARBA00001933"/>
    </source>
</evidence>
<dbReference type="PANTHER" id="PTHR46383:SF1">
    <property type="entry name" value="ASPARTATE AMINOTRANSFERASE"/>
    <property type="match status" value="1"/>
</dbReference>
<keyword evidence="9" id="KW-1185">Reference proteome</keyword>
<dbReference type="RefSeq" id="WP_150862645.1">
    <property type="nucleotide sequence ID" value="NZ_VYXP01000002.1"/>
</dbReference>
<dbReference type="Pfam" id="PF00155">
    <property type="entry name" value="Aminotran_1_2"/>
    <property type="match status" value="1"/>
</dbReference>
<protein>
    <recommendedName>
        <fullName evidence="6">Aminotransferase</fullName>
        <ecNumber evidence="6">2.6.1.-</ecNumber>
    </recommendedName>
</protein>
<dbReference type="PROSITE" id="PS00105">
    <property type="entry name" value="AA_TRANSFER_CLASS_1"/>
    <property type="match status" value="1"/>
</dbReference>
<dbReference type="InterPro" id="IPR015424">
    <property type="entry name" value="PyrdxlP-dep_Trfase"/>
</dbReference>
<dbReference type="Proteomes" id="UP000325372">
    <property type="component" value="Unassembled WGS sequence"/>
</dbReference>
<proteinExistence type="inferred from homology"/>
<evidence type="ECO:0000256" key="6">
    <source>
        <dbReference type="RuleBase" id="RU000481"/>
    </source>
</evidence>
<dbReference type="GO" id="GO:0006520">
    <property type="term" value="P:amino acid metabolic process"/>
    <property type="evidence" value="ECO:0007669"/>
    <property type="project" value="InterPro"/>
</dbReference>
<dbReference type="InterPro" id="IPR004838">
    <property type="entry name" value="NHTrfase_class1_PyrdxlP-BS"/>
</dbReference>
<dbReference type="InterPro" id="IPR015421">
    <property type="entry name" value="PyrdxlP-dep_Trfase_major"/>
</dbReference>
<dbReference type="GO" id="GO:0030170">
    <property type="term" value="F:pyridoxal phosphate binding"/>
    <property type="evidence" value="ECO:0007669"/>
    <property type="project" value="InterPro"/>
</dbReference>
<feature type="domain" description="Aminotransferase class I/classII large" evidence="7">
    <location>
        <begin position="33"/>
        <end position="389"/>
    </location>
</feature>
<comment type="cofactor">
    <cofactor evidence="1 6">
        <name>pyridoxal 5'-phosphate</name>
        <dbReference type="ChEBI" id="CHEBI:597326"/>
    </cofactor>
</comment>
<dbReference type="AlphaFoldDB" id="A0A5N0TF44"/>
<dbReference type="InterPro" id="IPR015422">
    <property type="entry name" value="PyrdxlP-dep_Trfase_small"/>
</dbReference>
<name>A0A5N0TF44_9GAMM</name>
<comment type="caution">
    <text evidence="8">The sequence shown here is derived from an EMBL/GenBank/DDBJ whole genome shotgun (WGS) entry which is preliminary data.</text>
</comment>
<keyword evidence="4 6" id="KW-0808">Transferase</keyword>
<dbReference type="InterPro" id="IPR004839">
    <property type="entry name" value="Aminotransferase_I/II_large"/>
</dbReference>